<dbReference type="PANTHER" id="PTHR35391">
    <property type="entry name" value="C2H2-TYPE DOMAIN-CONTAINING PROTEIN-RELATED"/>
    <property type="match status" value="1"/>
</dbReference>
<evidence type="ECO:0000313" key="4">
    <source>
        <dbReference type="Proteomes" id="UP000234275"/>
    </source>
</evidence>
<dbReference type="RefSeq" id="XP_024706242.1">
    <property type="nucleotide sequence ID" value="XM_024853151.1"/>
</dbReference>
<dbReference type="EMBL" id="MSFO01000003">
    <property type="protein sequence ID" value="PLB50940.1"/>
    <property type="molecule type" value="Genomic_DNA"/>
</dbReference>
<evidence type="ECO:0000256" key="1">
    <source>
        <dbReference type="SAM" id="MobiDB-lite"/>
    </source>
</evidence>
<evidence type="ECO:0000259" key="2">
    <source>
        <dbReference type="SMART" id="SM00355"/>
    </source>
</evidence>
<accession>A0A2I2GDK0</accession>
<evidence type="ECO:0000313" key="3">
    <source>
        <dbReference type="EMBL" id="PLB50940.1"/>
    </source>
</evidence>
<dbReference type="InterPro" id="IPR013087">
    <property type="entry name" value="Znf_C2H2_type"/>
</dbReference>
<organism evidence="3 4">
    <name type="scientific">Aspergillus steynii IBT 23096</name>
    <dbReference type="NCBI Taxonomy" id="1392250"/>
    <lineage>
        <taxon>Eukaryota</taxon>
        <taxon>Fungi</taxon>
        <taxon>Dikarya</taxon>
        <taxon>Ascomycota</taxon>
        <taxon>Pezizomycotina</taxon>
        <taxon>Eurotiomycetes</taxon>
        <taxon>Eurotiomycetidae</taxon>
        <taxon>Eurotiales</taxon>
        <taxon>Aspergillaceae</taxon>
        <taxon>Aspergillus</taxon>
        <taxon>Aspergillus subgen. Circumdati</taxon>
    </lineage>
</organism>
<feature type="domain" description="C2H2-type" evidence="2">
    <location>
        <begin position="289"/>
        <end position="311"/>
    </location>
</feature>
<feature type="region of interest" description="Disordered" evidence="1">
    <location>
        <begin position="119"/>
        <end position="145"/>
    </location>
</feature>
<dbReference type="AlphaFoldDB" id="A0A2I2GDK0"/>
<dbReference type="GeneID" id="36560849"/>
<sequence>MTISSIPTAPITDLYQKCIDAFDTLTHAISDEDCSMIRLGHITRPEVQCLSARLSAWGTSQKANYPARTRGSLEGHIRHDDLLLRVVKGCLSGVRMALTELGVSARRCEAEAGAEAGEDDECFSMVSGSSDADADAEQEQGKRRSRIRTAMDDIKMGIDLLDNVATMIQDGEVDEGAFADLGVEMEQIVGIVRSWRRKVYADAGADVPAPAGLIPGDDSVDDIMWFCERLARAQAKRKDDHAFYDPVDDAYDALAPYLCTFADCRIGQKLYSRVDDWIGHEQQVHRFEYVCDRCVCRTPEKQEFVDHLREHHPSPGGDLWELAETFRRQGEYDGEKRETCLLCRKEFALSDLCMHLQAHMETFSVLALPGFDWDRVVSEATRDD</sequence>
<dbReference type="OrthoDB" id="20872at2759"/>
<keyword evidence="4" id="KW-1185">Reference proteome</keyword>
<dbReference type="PANTHER" id="PTHR35391:SF7">
    <property type="entry name" value="C2H2-TYPE DOMAIN-CONTAINING PROTEIN"/>
    <property type="match status" value="1"/>
</dbReference>
<dbReference type="STRING" id="1392250.A0A2I2GDK0"/>
<dbReference type="VEuPathDB" id="FungiDB:P170DRAFT_474488"/>
<protein>
    <recommendedName>
        <fullName evidence="2">C2H2-type domain-containing protein</fullName>
    </recommendedName>
</protein>
<dbReference type="Proteomes" id="UP000234275">
    <property type="component" value="Unassembled WGS sequence"/>
</dbReference>
<feature type="domain" description="C2H2-type" evidence="2">
    <location>
        <begin position="338"/>
        <end position="359"/>
    </location>
</feature>
<gene>
    <name evidence="3" type="ORF">P170DRAFT_474488</name>
</gene>
<name>A0A2I2GDK0_9EURO</name>
<dbReference type="SMART" id="SM00355">
    <property type="entry name" value="ZnF_C2H2"/>
    <property type="match status" value="3"/>
</dbReference>
<reference evidence="3 4" key="1">
    <citation type="submission" date="2016-12" db="EMBL/GenBank/DDBJ databases">
        <title>The genomes of Aspergillus section Nigri reveals drivers in fungal speciation.</title>
        <authorList>
            <consortium name="DOE Joint Genome Institute"/>
            <person name="Vesth T.C."/>
            <person name="Nybo J."/>
            <person name="Theobald S."/>
            <person name="Brandl J."/>
            <person name="Frisvad J.C."/>
            <person name="Nielsen K.F."/>
            <person name="Lyhne E.K."/>
            <person name="Kogle M.E."/>
            <person name="Kuo A."/>
            <person name="Riley R."/>
            <person name="Clum A."/>
            <person name="Nolan M."/>
            <person name="Lipzen A."/>
            <person name="Salamov A."/>
            <person name="Henrissat B."/>
            <person name="Wiebenga A."/>
            <person name="De Vries R.P."/>
            <person name="Grigoriev I.V."/>
            <person name="Mortensen U.H."/>
            <person name="Andersen M.R."/>
            <person name="Baker S.E."/>
        </authorList>
    </citation>
    <scope>NUCLEOTIDE SEQUENCE [LARGE SCALE GENOMIC DNA]</scope>
    <source>
        <strain evidence="3 4">IBT 23096</strain>
    </source>
</reference>
<comment type="caution">
    <text evidence="3">The sequence shown here is derived from an EMBL/GenBank/DDBJ whole genome shotgun (WGS) entry which is preliminary data.</text>
</comment>
<feature type="domain" description="C2H2-type" evidence="2">
    <location>
        <begin position="257"/>
        <end position="285"/>
    </location>
</feature>
<proteinExistence type="predicted"/>